<name>A0A1G2L113_9BACT</name>
<proteinExistence type="predicted"/>
<gene>
    <name evidence="1" type="ORF">A2934_04170</name>
</gene>
<reference evidence="1 2" key="1">
    <citation type="journal article" date="2016" name="Nat. Commun.">
        <title>Thousands of microbial genomes shed light on interconnected biogeochemical processes in an aquifer system.</title>
        <authorList>
            <person name="Anantharaman K."/>
            <person name="Brown C.T."/>
            <person name="Hug L.A."/>
            <person name="Sharon I."/>
            <person name="Castelle C.J."/>
            <person name="Probst A.J."/>
            <person name="Thomas B.C."/>
            <person name="Singh A."/>
            <person name="Wilkins M.J."/>
            <person name="Karaoz U."/>
            <person name="Brodie E.L."/>
            <person name="Williams K.H."/>
            <person name="Hubbard S.S."/>
            <person name="Banfield J.F."/>
        </authorList>
    </citation>
    <scope>NUCLEOTIDE SEQUENCE [LARGE SCALE GENOMIC DNA]</scope>
</reference>
<evidence type="ECO:0000313" key="1">
    <source>
        <dbReference type="EMBL" id="OHA05417.1"/>
    </source>
</evidence>
<comment type="caution">
    <text evidence="1">The sequence shown here is derived from an EMBL/GenBank/DDBJ whole genome shotgun (WGS) entry which is preliminary data.</text>
</comment>
<evidence type="ECO:0000313" key="2">
    <source>
        <dbReference type="Proteomes" id="UP000177982"/>
    </source>
</evidence>
<accession>A0A1G2L113</accession>
<dbReference type="EMBL" id="MHQO01000051">
    <property type="protein sequence ID" value="OHA05417.1"/>
    <property type="molecule type" value="Genomic_DNA"/>
</dbReference>
<dbReference type="Proteomes" id="UP000177982">
    <property type="component" value="Unassembled WGS sequence"/>
</dbReference>
<sequence>MKDRTFETGADMHHRTEEGGTYDTYRKLGGIINEKDCLSTLKRAEKIAVFSEPLIRQAENIAAYAGIVLDNSSGVDPKVKLYAVLRADNKPGGVEHHHSQMSDQRLFAEAIRMLGDVDSLNKMVTAYPNISF</sequence>
<dbReference type="AlphaFoldDB" id="A0A1G2L113"/>
<protein>
    <submittedName>
        <fullName evidence="1">Uncharacterized protein</fullName>
    </submittedName>
</protein>
<organism evidence="1 2">
    <name type="scientific">Candidatus Sungbacteria bacterium RIFCSPLOWO2_01_FULL_47_10</name>
    <dbReference type="NCBI Taxonomy" id="1802276"/>
    <lineage>
        <taxon>Bacteria</taxon>
        <taxon>Candidatus Sungiibacteriota</taxon>
    </lineage>
</organism>